<dbReference type="InterPro" id="IPR011990">
    <property type="entry name" value="TPR-like_helical_dom_sf"/>
</dbReference>
<feature type="domain" description="MYND-type" evidence="5">
    <location>
        <begin position="8"/>
        <end position="45"/>
    </location>
</feature>
<dbReference type="GO" id="GO:0008270">
    <property type="term" value="F:zinc ion binding"/>
    <property type="evidence" value="ECO:0007669"/>
    <property type="project" value="UniProtKB-KW"/>
</dbReference>
<organism evidence="6 7">
    <name type="scientific">Grus japonensis</name>
    <name type="common">Japanese crane</name>
    <name type="synonym">Red-crowned crane</name>
    <dbReference type="NCBI Taxonomy" id="30415"/>
    <lineage>
        <taxon>Eukaryota</taxon>
        <taxon>Metazoa</taxon>
        <taxon>Chordata</taxon>
        <taxon>Craniata</taxon>
        <taxon>Vertebrata</taxon>
        <taxon>Euteleostomi</taxon>
        <taxon>Archelosauria</taxon>
        <taxon>Archosauria</taxon>
        <taxon>Dinosauria</taxon>
        <taxon>Saurischia</taxon>
        <taxon>Theropoda</taxon>
        <taxon>Coelurosauria</taxon>
        <taxon>Aves</taxon>
        <taxon>Neognathae</taxon>
        <taxon>Neoaves</taxon>
        <taxon>Gruiformes</taxon>
        <taxon>Gruidae</taxon>
        <taxon>Grus</taxon>
    </lineage>
</organism>
<dbReference type="Proteomes" id="UP001623348">
    <property type="component" value="Unassembled WGS sequence"/>
</dbReference>
<keyword evidence="2 4" id="KW-0863">Zinc-finger</keyword>
<evidence type="ECO:0000256" key="1">
    <source>
        <dbReference type="ARBA" id="ARBA00022723"/>
    </source>
</evidence>
<evidence type="ECO:0000256" key="4">
    <source>
        <dbReference type="PROSITE-ProRule" id="PRU00134"/>
    </source>
</evidence>
<dbReference type="Gene3D" id="6.10.140.2220">
    <property type="match status" value="1"/>
</dbReference>
<evidence type="ECO:0000313" key="6">
    <source>
        <dbReference type="EMBL" id="GAB0198672.1"/>
    </source>
</evidence>
<proteinExistence type="predicted"/>
<evidence type="ECO:0000313" key="7">
    <source>
        <dbReference type="Proteomes" id="UP001623348"/>
    </source>
</evidence>
<accession>A0ABC9XQ57</accession>
<dbReference type="SUPFAM" id="SSF48452">
    <property type="entry name" value="TPR-like"/>
    <property type="match status" value="1"/>
</dbReference>
<dbReference type="EMBL" id="BAAFJT010000021">
    <property type="protein sequence ID" value="GAB0198672.1"/>
    <property type="molecule type" value="Genomic_DNA"/>
</dbReference>
<dbReference type="InterPro" id="IPR053248">
    <property type="entry name" value="Zinc_finger_MYND_domain"/>
</dbReference>
<evidence type="ECO:0000256" key="3">
    <source>
        <dbReference type="ARBA" id="ARBA00022833"/>
    </source>
</evidence>
<keyword evidence="3" id="KW-0862">Zinc</keyword>
<comment type="caution">
    <text evidence="6">The sequence shown here is derived from an EMBL/GenBank/DDBJ whole genome shotgun (WGS) entry which is preliminary data.</text>
</comment>
<sequence length="361" mass="40539">MLAGSRRCELCGAAARLRCGRCRLTFYCDVDHQKADWVSIHKKICQLLIPIRTSLPFLLSEKERKHGMEQLVKRQKYIIDLAYGTAQEFVLDGKHKEAIPAALHALHFSTEVYGSNSVQLVPAYLLLAEASTGVGHLPQASKYLSQAEWIVLRTPDCSIDIQYQLHRGLGLFCAAEGNFEQALYHLANDIYLASSTFGLKSIETSGGYFHMANIFFHQNKMDIANSLYAKVTDIWHAFLLKSLQAQEQILKSQPEMSPFTEDKKVSEDCMTEAQQSEGIRVLNAVLHIREQAPKPQPGETARVLHALAMLYYLTMDLPKAGELGVRAFGLVQQLPQQESRETIGRLLELINSKLSSTRFSV</sequence>
<dbReference type="PROSITE" id="PS50865">
    <property type="entry name" value="ZF_MYND_2"/>
    <property type="match status" value="1"/>
</dbReference>
<dbReference type="SUPFAM" id="SSF144232">
    <property type="entry name" value="HIT/MYND zinc finger-like"/>
    <property type="match status" value="1"/>
</dbReference>
<gene>
    <name evidence="6" type="ORF">GRJ2_002332600</name>
</gene>
<dbReference type="PROSITE" id="PS01360">
    <property type="entry name" value="ZF_MYND_1"/>
    <property type="match status" value="1"/>
</dbReference>
<evidence type="ECO:0000259" key="5">
    <source>
        <dbReference type="PROSITE" id="PS50865"/>
    </source>
</evidence>
<name>A0ABC9XQ57_GRUJA</name>
<reference evidence="6 7" key="1">
    <citation type="submission" date="2024-06" db="EMBL/GenBank/DDBJ databases">
        <title>The draft genome of Grus japonensis, version 3.</title>
        <authorList>
            <person name="Nabeshima K."/>
            <person name="Suzuki S."/>
            <person name="Onuma M."/>
        </authorList>
    </citation>
    <scope>NUCLEOTIDE SEQUENCE [LARGE SCALE GENOMIC DNA]</scope>
    <source>
        <strain evidence="6 7">451A</strain>
    </source>
</reference>
<dbReference type="Pfam" id="PF01753">
    <property type="entry name" value="zf-MYND"/>
    <property type="match status" value="1"/>
</dbReference>
<dbReference type="Gene3D" id="1.25.40.10">
    <property type="entry name" value="Tetratricopeptide repeat domain"/>
    <property type="match status" value="1"/>
</dbReference>
<keyword evidence="1" id="KW-0479">Metal-binding</keyword>
<dbReference type="PANTHER" id="PTHR46533">
    <property type="entry name" value="ZINC FINGER MYND DOMAIN-CONTAINING PROTEIN 12"/>
    <property type="match status" value="1"/>
</dbReference>
<dbReference type="PANTHER" id="PTHR46533:SF1">
    <property type="entry name" value="ZINC FINGER MYND DOMAIN-CONTAINING PROTEIN 12"/>
    <property type="match status" value="1"/>
</dbReference>
<dbReference type="AlphaFoldDB" id="A0ABC9XQ57"/>
<keyword evidence="7" id="KW-1185">Reference proteome</keyword>
<evidence type="ECO:0000256" key="2">
    <source>
        <dbReference type="ARBA" id="ARBA00022771"/>
    </source>
</evidence>
<protein>
    <submittedName>
        <fullName evidence="6">Zinc finger MYND domain-containing protein 12</fullName>
    </submittedName>
</protein>
<dbReference type="InterPro" id="IPR002893">
    <property type="entry name" value="Znf_MYND"/>
</dbReference>